<gene>
    <name evidence="1" type="ORF">SAMN05443636_0002</name>
</gene>
<keyword evidence="2" id="KW-1185">Reference proteome</keyword>
<evidence type="ECO:0000313" key="1">
    <source>
        <dbReference type="EMBL" id="SHG37040.1"/>
    </source>
</evidence>
<name>A0A1M5J9W5_9EURY</name>
<proteinExistence type="predicted"/>
<dbReference type="Proteomes" id="UP000184357">
    <property type="component" value="Unassembled WGS sequence"/>
</dbReference>
<reference evidence="1 2" key="1">
    <citation type="submission" date="2016-11" db="EMBL/GenBank/DDBJ databases">
        <authorList>
            <person name="Jaros S."/>
            <person name="Januszkiewicz K."/>
            <person name="Wedrychowicz H."/>
        </authorList>
    </citation>
    <scope>NUCLEOTIDE SEQUENCE [LARGE SCALE GENOMIC DNA]</scope>
    <source>
        <strain evidence="1 2">DSM 9297</strain>
    </source>
</reference>
<evidence type="ECO:0000313" key="2">
    <source>
        <dbReference type="Proteomes" id="UP000184357"/>
    </source>
</evidence>
<dbReference type="EMBL" id="FQWV01000001">
    <property type="protein sequence ID" value="SHG37040.1"/>
    <property type="molecule type" value="Genomic_DNA"/>
</dbReference>
<sequence>MAVDAPLTNCVAMIRCNGDFPFHVIKQHFYGVKDGSVQIS</sequence>
<organism evidence="1 2">
    <name type="scientific">Halobaculum gomorrense</name>
    <dbReference type="NCBI Taxonomy" id="43928"/>
    <lineage>
        <taxon>Archaea</taxon>
        <taxon>Methanobacteriati</taxon>
        <taxon>Methanobacteriota</taxon>
        <taxon>Stenosarchaea group</taxon>
        <taxon>Halobacteria</taxon>
        <taxon>Halobacteriales</taxon>
        <taxon>Haloferacaceae</taxon>
        <taxon>Halobaculum</taxon>
    </lineage>
</organism>
<accession>A0A1M5J9W5</accession>
<protein>
    <submittedName>
        <fullName evidence="1">Uncharacterized protein</fullName>
    </submittedName>
</protein>
<dbReference type="AlphaFoldDB" id="A0A1M5J9W5"/>